<dbReference type="PROSITE" id="PS51257">
    <property type="entry name" value="PROKAR_LIPOPROTEIN"/>
    <property type="match status" value="1"/>
</dbReference>
<organism evidence="1 2">
    <name type="scientific">Pedobacter paludis</name>
    <dbReference type="NCBI Taxonomy" id="2203212"/>
    <lineage>
        <taxon>Bacteria</taxon>
        <taxon>Pseudomonadati</taxon>
        <taxon>Bacteroidota</taxon>
        <taxon>Sphingobacteriia</taxon>
        <taxon>Sphingobacteriales</taxon>
        <taxon>Sphingobacteriaceae</taxon>
        <taxon>Pedobacter</taxon>
    </lineage>
</organism>
<evidence type="ECO:0000313" key="2">
    <source>
        <dbReference type="Proteomes" id="UP000245391"/>
    </source>
</evidence>
<proteinExistence type="predicted"/>
<gene>
    <name evidence="1" type="ORF">DF947_20810</name>
</gene>
<keyword evidence="2" id="KW-1185">Reference proteome</keyword>
<comment type="caution">
    <text evidence="1">The sequence shown here is derived from an EMBL/GenBank/DDBJ whole genome shotgun (WGS) entry which is preliminary data.</text>
</comment>
<dbReference type="EMBL" id="QGNY01000010">
    <property type="protein sequence ID" value="PWS29782.1"/>
    <property type="molecule type" value="Genomic_DNA"/>
</dbReference>
<protein>
    <submittedName>
        <fullName evidence="1">Uncharacterized protein</fullName>
    </submittedName>
</protein>
<dbReference type="AlphaFoldDB" id="A0A317ETN2"/>
<evidence type="ECO:0000313" key="1">
    <source>
        <dbReference type="EMBL" id="PWS29782.1"/>
    </source>
</evidence>
<reference evidence="2" key="1">
    <citation type="submission" date="2018-05" db="EMBL/GenBank/DDBJ databases">
        <title>Pedobacter paludis sp. nov., isolated from wetland soil.</title>
        <authorList>
            <person name="Zhang Y."/>
        </authorList>
    </citation>
    <scope>NUCLEOTIDE SEQUENCE [LARGE SCALE GENOMIC DNA]</scope>
    <source>
        <strain evidence="2">R-8</strain>
    </source>
</reference>
<dbReference type="Proteomes" id="UP000245391">
    <property type="component" value="Unassembled WGS sequence"/>
</dbReference>
<name>A0A317ETN2_9SPHI</name>
<sequence length="89" mass="10330">MRKNYTLFKRYALAFALFAITAVVVYSCKKNREPSASEINAELINESKAYFEKNILNQLQINDNNIRHGLGKTPLWDKAFVKKYQLAML</sequence>
<accession>A0A317ETN2</accession>